<name>A0ABQ2PIW1_9NEIS</name>
<keyword evidence="4" id="KW-0805">Transcription regulation</keyword>
<dbReference type="Pfam" id="PF00155">
    <property type="entry name" value="Aminotran_1_2"/>
    <property type="match status" value="1"/>
</dbReference>
<dbReference type="PANTHER" id="PTHR46577:SF1">
    <property type="entry name" value="HTH-TYPE TRANSCRIPTIONAL REGULATORY PROTEIN GABR"/>
    <property type="match status" value="1"/>
</dbReference>
<keyword evidence="5" id="KW-0238">DNA-binding</keyword>
<evidence type="ECO:0000256" key="3">
    <source>
        <dbReference type="ARBA" id="ARBA00022898"/>
    </source>
</evidence>
<evidence type="ECO:0000259" key="7">
    <source>
        <dbReference type="PROSITE" id="PS50949"/>
    </source>
</evidence>
<evidence type="ECO:0000256" key="4">
    <source>
        <dbReference type="ARBA" id="ARBA00023015"/>
    </source>
</evidence>
<protein>
    <recommendedName>
        <fullName evidence="2">Putative 8-amino-7-oxononanoate synthase</fullName>
    </recommendedName>
</protein>
<evidence type="ECO:0000313" key="8">
    <source>
        <dbReference type="EMBL" id="GGP25298.1"/>
    </source>
</evidence>
<evidence type="ECO:0000256" key="5">
    <source>
        <dbReference type="ARBA" id="ARBA00023125"/>
    </source>
</evidence>
<dbReference type="InterPro" id="IPR004839">
    <property type="entry name" value="Aminotransferase_I/II_large"/>
</dbReference>
<dbReference type="InterPro" id="IPR036388">
    <property type="entry name" value="WH-like_DNA-bd_sf"/>
</dbReference>
<dbReference type="RefSeq" id="WP_188689997.1">
    <property type="nucleotide sequence ID" value="NZ_BMLY01000001.1"/>
</dbReference>
<dbReference type="PROSITE" id="PS50949">
    <property type="entry name" value="HTH_GNTR"/>
    <property type="match status" value="1"/>
</dbReference>
<evidence type="ECO:0000256" key="6">
    <source>
        <dbReference type="ARBA" id="ARBA00023163"/>
    </source>
</evidence>
<dbReference type="PANTHER" id="PTHR46577">
    <property type="entry name" value="HTH-TYPE TRANSCRIPTIONAL REGULATORY PROTEIN GABR"/>
    <property type="match status" value="1"/>
</dbReference>
<dbReference type="Pfam" id="PF00392">
    <property type="entry name" value="GntR"/>
    <property type="match status" value="1"/>
</dbReference>
<evidence type="ECO:0000256" key="2">
    <source>
        <dbReference type="ARBA" id="ARBA00021531"/>
    </source>
</evidence>
<dbReference type="EMBL" id="BMLY01000001">
    <property type="protein sequence ID" value="GGP25298.1"/>
    <property type="molecule type" value="Genomic_DNA"/>
</dbReference>
<evidence type="ECO:0000313" key="9">
    <source>
        <dbReference type="Proteomes" id="UP000621859"/>
    </source>
</evidence>
<proteinExistence type="inferred from homology"/>
<sequence>MLRPWDLKILIRRDGSSVSRQIVQAIIEEIRRGRLLPGTPLPGTRDLARALDLNRKTVIGAFDELTAQGWLVTEGRRGTFVSSELPGDSVVAEKPADARVALQPGFVLRGESPDVSCLYAEDGYFTFDDGAPDTRLAPVSEIAAAWRKALVSASKRNRLGYGDPRGSLVLRREILAMLNSERGLTAAEDNICVVRGSQMGIYIAARVLVRPGDIVVMEALSYPPAREAFRSAGAEVVTVGLDEDGMKIDELERLCRKKRVRAVYVTPHHQFPTTVLLPAARRMRLLALAEQFDFAIIEDDYSHEFHFAHRPMLPLASVDRGGKVVYVGSMSKLLTPSLRVGYLIAPAAFIERAVAEVTIIDRQGDPATEAAVADLLASGEIRSHTKRVVKIYAERRNQLAQLLTQQFGERLAFTLPVGGLALWARFTPEVDMQRLRECAASQRLRFLGAETFVLENQAPAALRLGFGSLNQVELKEGVDRLAQAVAMLQADDSRHARKLVDPCE</sequence>
<dbReference type="InterPro" id="IPR051446">
    <property type="entry name" value="HTH_trans_reg/aminotransferase"/>
</dbReference>
<keyword evidence="3" id="KW-0663">Pyridoxal phosphate</keyword>
<comment type="caution">
    <text evidence="8">The sequence shown here is derived from an EMBL/GenBank/DDBJ whole genome shotgun (WGS) entry which is preliminary data.</text>
</comment>
<keyword evidence="9" id="KW-1185">Reference proteome</keyword>
<accession>A0ABQ2PIW1</accession>
<comment type="similarity">
    <text evidence="1">In the C-terminal section; belongs to the class-I pyridoxal-phosphate-dependent aminotransferase family.</text>
</comment>
<dbReference type="InterPro" id="IPR036390">
    <property type="entry name" value="WH_DNA-bd_sf"/>
</dbReference>
<dbReference type="SUPFAM" id="SSF46785">
    <property type="entry name" value="Winged helix' DNA-binding domain"/>
    <property type="match status" value="1"/>
</dbReference>
<gene>
    <name evidence="8" type="ORF">GCM10010971_11170</name>
</gene>
<dbReference type="CDD" id="cd07377">
    <property type="entry name" value="WHTH_GntR"/>
    <property type="match status" value="1"/>
</dbReference>
<dbReference type="InterPro" id="IPR015424">
    <property type="entry name" value="PyrdxlP-dep_Trfase"/>
</dbReference>
<dbReference type="InterPro" id="IPR000524">
    <property type="entry name" value="Tscrpt_reg_HTH_GntR"/>
</dbReference>
<dbReference type="SUPFAM" id="SSF53383">
    <property type="entry name" value="PLP-dependent transferases"/>
    <property type="match status" value="1"/>
</dbReference>
<dbReference type="InterPro" id="IPR015421">
    <property type="entry name" value="PyrdxlP-dep_Trfase_major"/>
</dbReference>
<dbReference type="Gene3D" id="1.10.10.10">
    <property type="entry name" value="Winged helix-like DNA-binding domain superfamily/Winged helix DNA-binding domain"/>
    <property type="match status" value="1"/>
</dbReference>
<keyword evidence="6" id="KW-0804">Transcription</keyword>
<reference evidence="9" key="1">
    <citation type="journal article" date="2019" name="Int. J. Syst. Evol. Microbiol.">
        <title>The Global Catalogue of Microorganisms (GCM) 10K type strain sequencing project: providing services to taxonomists for standard genome sequencing and annotation.</title>
        <authorList>
            <consortium name="The Broad Institute Genomics Platform"/>
            <consortium name="The Broad Institute Genome Sequencing Center for Infectious Disease"/>
            <person name="Wu L."/>
            <person name="Ma J."/>
        </authorList>
    </citation>
    <scope>NUCLEOTIDE SEQUENCE [LARGE SCALE GENOMIC DNA]</scope>
    <source>
        <strain evidence="9">CGMCC 1.8860</strain>
    </source>
</reference>
<dbReference type="Proteomes" id="UP000621859">
    <property type="component" value="Unassembled WGS sequence"/>
</dbReference>
<dbReference type="SMART" id="SM00345">
    <property type="entry name" value="HTH_GNTR"/>
    <property type="match status" value="1"/>
</dbReference>
<dbReference type="CDD" id="cd00609">
    <property type="entry name" value="AAT_like"/>
    <property type="match status" value="1"/>
</dbReference>
<feature type="domain" description="HTH gntR-type" evidence="7">
    <location>
        <begin position="16"/>
        <end position="84"/>
    </location>
</feature>
<organism evidence="8 9">
    <name type="scientific">Silvimonas amylolytica</name>
    <dbReference type="NCBI Taxonomy" id="449663"/>
    <lineage>
        <taxon>Bacteria</taxon>
        <taxon>Pseudomonadati</taxon>
        <taxon>Pseudomonadota</taxon>
        <taxon>Betaproteobacteria</taxon>
        <taxon>Neisseriales</taxon>
        <taxon>Chitinibacteraceae</taxon>
        <taxon>Silvimonas</taxon>
    </lineage>
</organism>
<dbReference type="Gene3D" id="3.40.640.10">
    <property type="entry name" value="Type I PLP-dependent aspartate aminotransferase-like (Major domain)"/>
    <property type="match status" value="1"/>
</dbReference>
<evidence type="ECO:0000256" key="1">
    <source>
        <dbReference type="ARBA" id="ARBA00005384"/>
    </source>
</evidence>